<protein>
    <submittedName>
        <fullName evidence="2">DUF1214 domain-containing protein</fullName>
    </submittedName>
</protein>
<evidence type="ECO:0000313" key="3">
    <source>
        <dbReference type="Proteomes" id="UP001259803"/>
    </source>
</evidence>
<evidence type="ECO:0000259" key="1">
    <source>
        <dbReference type="Pfam" id="PF06742"/>
    </source>
</evidence>
<name>A0ABU2ZKL0_9SPHN</name>
<evidence type="ECO:0000313" key="2">
    <source>
        <dbReference type="EMBL" id="MDT0577132.1"/>
    </source>
</evidence>
<comment type="caution">
    <text evidence="2">The sequence shown here is derived from an EMBL/GenBank/DDBJ whole genome shotgun (WGS) entry which is preliminary data.</text>
</comment>
<dbReference type="Pfam" id="PF06742">
    <property type="entry name" value="DUF1214"/>
    <property type="match status" value="2"/>
</dbReference>
<organism evidence="2 3">
    <name type="scientific">Croceicoccus esteveae</name>
    <dbReference type="NCBI Taxonomy" id="3075597"/>
    <lineage>
        <taxon>Bacteria</taxon>
        <taxon>Pseudomonadati</taxon>
        <taxon>Pseudomonadota</taxon>
        <taxon>Alphaproteobacteria</taxon>
        <taxon>Sphingomonadales</taxon>
        <taxon>Erythrobacteraceae</taxon>
        <taxon>Croceicoccus</taxon>
    </lineage>
</organism>
<keyword evidence="3" id="KW-1185">Reference proteome</keyword>
<reference evidence="2 3" key="1">
    <citation type="submission" date="2023-09" db="EMBL/GenBank/DDBJ databases">
        <authorList>
            <person name="Rey-Velasco X."/>
        </authorList>
    </citation>
    <scope>NUCLEOTIDE SEQUENCE [LARGE SCALE GENOMIC DNA]</scope>
    <source>
        <strain evidence="2 3">F390</strain>
    </source>
</reference>
<dbReference type="InterPro" id="IPR037049">
    <property type="entry name" value="DUF1214_C_sf"/>
</dbReference>
<proteinExistence type="predicted"/>
<dbReference type="Proteomes" id="UP001259803">
    <property type="component" value="Unassembled WGS sequence"/>
</dbReference>
<dbReference type="InterPro" id="IPR010621">
    <property type="entry name" value="DUF1214"/>
</dbReference>
<dbReference type="SUPFAM" id="SSF160935">
    <property type="entry name" value="VPA0735-like"/>
    <property type="match status" value="1"/>
</dbReference>
<dbReference type="Gene3D" id="2.60.120.600">
    <property type="entry name" value="Domain of unknown function DUF1214, C-terminal domain"/>
    <property type="match status" value="1"/>
</dbReference>
<accession>A0ABU2ZKL0</accession>
<gene>
    <name evidence="2" type="ORF">RM533_13250</name>
</gene>
<dbReference type="EMBL" id="JAVRHS010000018">
    <property type="protein sequence ID" value="MDT0577132.1"/>
    <property type="molecule type" value="Genomic_DNA"/>
</dbReference>
<feature type="domain" description="DUF1214" evidence="1">
    <location>
        <begin position="89"/>
        <end position="170"/>
    </location>
</feature>
<sequence>MPEQYEQDLKAAWDRFCDELKEAGDIALRKTAASNPVDRAAGFRLLSRNIALALQFEMENDDPQHPELLRYFDPLRKQGGDNTDALYVGAPINGTDTYRVSGTRGQSRYFGVTVVEKGDTPWGGGVAGSLFGDEIETDEDGNFELYLSPDPQPGNWIKTTPDTFRVTFRQFFADWEGEAPMEARIDRLSGDGAPPQLAPETVIDGFGKAAHWLQWSVTYWADMIEKWKAQPNRFLSYRQLDNNKIDATPGGEPLIAYWMLPADEALIIRVTPPKAHYWAVEFGNYWWETMDYRYRLCSTNCHHATLEDDGELIVVVSHDDPGVPNWLDPSGHSEGYVTYRWMMADNYPVPECEQVKRATLLDHLPAKVKRITPQERREQLEERRRGVVRRFKW</sequence>
<dbReference type="RefSeq" id="WP_311341706.1">
    <property type="nucleotide sequence ID" value="NZ_JAVRHS010000018.1"/>
</dbReference>
<feature type="domain" description="DUF1214" evidence="1">
    <location>
        <begin position="271"/>
        <end position="340"/>
    </location>
</feature>